<feature type="compositionally biased region" description="Basic and acidic residues" evidence="1">
    <location>
        <begin position="403"/>
        <end position="413"/>
    </location>
</feature>
<gene>
    <name evidence="2" type="ORF">Cvel_6007</name>
</gene>
<evidence type="ECO:0000256" key="1">
    <source>
        <dbReference type="SAM" id="MobiDB-lite"/>
    </source>
</evidence>
<sequence>MSVPDRYARFLSCLREFDKFKSVSFMEVQEDGESLLSEGQEIARRLLDIAGPLDSERGENFLTPSTDTPLKEKSKTQRSRWMTAAEWMRMTGSQTAAKTSPKQKNKNPAVGGRRKKKEVGSKTNGHSRDVFSRPAYKPTRSSIILPGTPTSEFCVEEGTVRGFGTNLPHPQIDLSARDGRVSDMPHGEGFDGLRAEEPVHGDNNRVAQSFQQEEMIRSEMPVQGGPVPVSGDRGVLLPISYTTFDFDRCDGPLMMALAGGDGQMSEPAPMELCRIGKSRKEEGGVGKDLFESLYGVGSWERREEIHSQRPHSASLQHNCFKLETGRQGNDFDGGNLGKAEKQKQKRQGKKERRRQEKHERAMLAVRQKKETDSPWSPLPPISEGVEEPAVSSDGLTLSRQARRQQERREAKDRKKEKKRAAHKKLKTPVTVPPRNPLQHEYWEDVSFRFRLGREDLIPNVQGIGTADWHTFLARRGCGQTGETFYRETYGNGGGVMPCVPKVRPAVRQMRSVRTARTSAQSSISPQSPSEQQHQANGDSDQTDGKEPGVVVGPTESEMHYYGIQ</sequence>
<feature type="region of interest" description="Disordered" evidence="1">
    <location>
        <begin position="509"/>
        <end position="564"/>
    </location>
</feature>
<feature type="compositionally biased region" description="Polar residues" evidence="1">
    <location>
        <begin position="92"/>
        <end position="102"/>
    </location>
</feature>
<dbReference type="PhylomeDB" id="A0A0G4H9M7"/>
<feature type="compositionally biased region" description="Basic and acidic residues" evidence="1">
    <location>
        <begin position="353"/>
        <end position="372"/>
    </location>
</feature>
<organism evidence="2">
    <name type="scientific">Chromera velia CCMP2878</name>
    <dbReference type="NCBI Taxonomy" id="1169474"/>
    <lineage>
        <taxon>Eukaryota</taxon>
        <taxon>Sar</taxon>
        <taxon>Alveolata</taxon>
        <taxon>Colpodellida</taxon>
        <taxon>Chromeraceae</taxon>
        <taxon>Chromera</taxon>
    </lineage>
</organism>
<feature type="compositionally biased region" description="Low complexity" evidence="1">
    <location>
        <begin position="518"/>
        <end position="535"/>
    </location>
</feature>
<proteinExistence type="predicted"/>
<dbReference type="EMBL" id="CDMZ01002072">
    <property type="protein sequence ID" value="CEM40625.1"/>
    <property type="molecule type" value="Genomic_DNA"/>
</dbReference>
<reference evidence="2" key="1">
    <citation type="submission" date="2014-11" db="EMBL/GenBank/DDBJ databases">
        <authorList>
            <person name="Otto D Thomas"/>
            <person name="Naeem Raeece"/>
        </authorList>
    </citation>
    <scope>NUCLEOTIDE SEQUENCE</scope>
</reference>
<feature type="compositionally biased region" description="Basic residues" evidence="1">
    <location>
        <begin position="343"/>
        <end position="352"/>
    </location>
</feature>
<feature type="region of interest" description="Disordered" evidence="1">
    <location>
        <begin position="324"/>
        <end position="436"/>
    </location>
</feature>
<protein>
    <submittedName>
        <fullName evidence="2">Uncharacterized protein</fullName>
    </submittedName>
</protein>
<evidence type="ECO:0000313" key="2">
    <source>
        <dbReference type="EMBL" id="CEM40625.1"/>
    </source>
</evidence>
<feature type="region of interest" description="Disordered" evidence="1">
    <location>
        <begin position="54"/>
        <end position="78"/>
    </location>
</feature>
<accession>A0A0G4H9M7</accession>
<name>A0A0G4H9M7_9ALVE</name>
<dbReference type="VEuPathDB" id="CryptoDB:Cvel_6007"/>
<feature type="compositionally biased region" description="Basic residues" evidence="1">
    <location>
        <begin position="414"/>
        <end position="426"/>
    </location>
</feature>
<feature type="region of interest" description="Disordered" evidence="1">
    <location>
        <begin position="92"/>
        <end position="133"/>
    </location>
</feature>
<dbReference type="AlphaFoldDB" id="A0A0G4H9M7"/>